<dbReference type="EMBL" id="AEYP01023767">
    <property type="status" value="NOT_ANNOTATED_CDS"/>
    <property type="molecule type" value="Genomic_DNA"/>
</dbReference>
<accession>M3YA29</accession>
<feature type="compositionally biased region" description="Gly residues" evidence="1">
    <location>
        <begin position="1"/>
        <end position="13"/>
    </location>
</feature>
<protein>
    <submittedName>
        <fullName evidence="2">Uncharacterized protein</fullName>
    </submittedName>
</protein>
<evidence type="ECO:0000256" key="1">
    <source>
        <dbReference type="SAM" id="MobiDB-lite"/>
    </source>
</evidence>
<dbReference type="HOGENOM" id="CLU_2096085_0_0_1"/>
<proteinExistence type="predicted"/>
<dbReference type="EMBL" id="AEYP01023768">
    <property type="status" value="NOT_ANNOTATED_CDS"/>
    <property type="molecule type" value="Genomic_DNA"/>
</dbReference>
<feature type="compositionally biased region" description="Polar residues" evidence="1">
    <location>
        <begin position="41"/>
        <end position="51"/>
    </location>
</feature>
<sequence length="116" mass="12160">MRPGREIGGGRAGPGDAERVGVSAPVSRAPAALVRQRFTAPRQQRGYSTQAAHPLRLGGLPGGRGKSRPPRPRWAPGTESPPYAIRTAGLPPGVAEAEHPGKEDPTDACSPRKKQT</sequence>
<feature type="region of interest" description="Disordered" evidence="1">
    <location>
        <begin position="1"/>
        <end position="24"/>
    </location>
</feature>
<dbReference type="Ensembl" id="ENSMPUT00000008317.1">
    <property type="protein sequence ID" value="ENSMPUP00000008186.1"/>
    <property type="gene ID" value="ENSMPUG00000008248.1"/>
</dbReference>
<dbReference type="EMBL" id="AEYP01023765">
    <property type="status" value="NOT_ANNOTATED_CDS"/>
    <property type="molecule type" value="Genomic_DNA"/>
</dbReference>
<evidence type="ECO:0000313" key="2">
    <source>
        <dbReference type="Ensembl" id="ENSMPUP00000008186.1"/>
    </source>
</evidence>
<reference evidence="2" key="1">
    <citation type="submission" date="2024-06" db="UniProtKB">
        <authorList>
            <consortium name="Ensembl"/>
        </authorList>
    </citation>
    <scope>IDENTIFICATION</scope>
</reference>
<feature type="region of interest" description="Disordered" evidence="1">
    <location>
        <begin position="38"/>
        <end position="116"/>
    </location>
</feature>
<name>M3YA29_MUSPF</name>
<dbReference type="InParanoid" id="M3YA29"/>
<dbReference type="EMBL" id="AEYP01023766">
    <property type="status" value="NOT_ANNOTATED_CDS"/>
    <property type="molecule type" value="Genomic_DNA"/>
</dbReference>
<dbReference type="AlphaFoldDB" id="M3YA29"/>
<organism evidence="2">
    <name type="scientific">Mustela putorius furo</name>
    <name type="common">European domestic ferret</name>
    <name type="synonym">Mustela furo</name>
    <dbReference type="NCBI Taxonomy" id="9669"/>
    <lineage>
        <taxon>Eukaryota</taxon>
        <taxon>Metazoa</taxon>
        <taxon>Chordata</taxon>
        <taxon>Craniata</taxon>
        <taxon>Vertebrata</taxon>
        <taxon>Euteleostomi</taxon>
        <taxon>Mammalia</taxon>
        <taxon>Eutheria</taxon>
        <taxon>Laurasiatheria</taxon>
        <taxon>Carnivora</taxon>
        <taxon>Caniformia</taxon>
        <taxon>Musteloidea</taxon>
        <taxon>Mustelidae</taxon>
        <taxon>Mustelinae</taxon>
        <taxon>Mustela</taxon>
    </lineage>
</organism>
<feature type="compositionally biased region" description="Basic and acidic residues" evidence="1">
    <location>
        <begin position="96"/>
        <end position="105"/>
    </location>
</feature>